<dbReference type="Gene3D" id="3.40.1490.10">
    <property type="entry name" value="Bit1"/>
    <property type="match status" value="1"/>
</dbReference>
<evidence type="ECO:0000313" key="2">
    <source>
        <dbReference type="Proteomes" id="UP001140230"/>
    </source>
</evidence>
<evidence type="ECO:0000313" key="1">
    <source>
        <dbReference type="EMBL" id="MDC8639843.1"/>
    </source>
</evidence>
<accession>A0A9X4BUG9</accession>
<proteinExistence type="predicted"/>
<dbReference type="EMBL" id="JANWTP010000083">
    <property type="protein sequence ID" value="MDC8639843.1"/>
    <property type="molecule type" value="Genomic_DNA"/>
</dbReference>
<organism evidence="1 2">
    <name type="scientific">Xanthomonas hortorum pv. hederae</name>
    <dbReference type="NCBI Taxonomy" id="453603"/>
    <lineage>
        <taxon>Bacteria</taxon>
        <taxon>Pseudomonadati</taxon>
        <taxon>Pseudomonadota</taxon>
        <taxon>Gammaproteobacteria</taxon>
        <taxon>Lysobacterales</taxon>
        <taxon>Lysobacteraceae</taxon>
        <taxon>Xanthomonas</taxon>
    </lineage>
</organism>
<name>A0A9X4BUG9_9XANT</name>
<dbReference type="SUPFAM" id="SSF102462">
    <property type="entry name" value="Peptidyl-tRNA hydrolase II"/>
    <property type="match status" value="1"/>
</dbReference>
<dbReference type="InterPro" id="IPR023476">
    <property type="entry name" value="Pep_tRNA_hydro_II_dom_sf"/>
</dbReference>
<comment type="caution">
    <text evidence="1">The sequence shown here is derived from an EMBL/GenBank/DDBJ whole genome shotgun (WGS) entry which is preliminary data.</text>
</comment>
<dbReference type="RefSeq" id="WP_104551317.1">
    <property type="nucleotide sequence ID" value="NZ_CP168173.1"/>
</dbReference>
<dbReference type="Proteomes" id="UP001140230">
    <property type="component" value="Unassembled WGS sequence"/>
</dbReference>
<dbReference type="InterPro" id="IPR018988">
    <property type="entry name" value="DUF2000"/>
</dbReference>
<dbReference type="AlphaFoldDB" id="A0A9X4BUG9"/>
<reference evidence="1" key="1">
    <citation type="journal article" date="2022" name="Phytopathology">
        <title>Whole genome sequencing-based tracing of a 2022 introduction and outbreak of Xanthomonas hortorum pv. pelargonii.</title>
        <authorList>
            <person name="Iruegas Bocardo F."/>
            <person name="Weisberg A.J."/>
            <person name="Riutta E.R."/>
            <person name="Kilday K.B."/>
            <person name="Bonkowski J.C."/>
            <person name="Creswell T.C."/>
            <person name="Daughtrey M."/>
            <person name="Rane K.K."/>
            <person name="Grunwald N.J."/>
            <person name="Chang J.H."/>
            <person name="Putnam M."/>
        </authorList>
    </citation>
    <scope>NUCLEOTIDE SEQUENCE</scope>
    <source>
        <strain evidence="1">22-338</strain>
    </source>
</reference>
<protein>
    <submittedName>
        <fullName evidence="1">DUF2000 domain-containing protein</fullName>
    </submittedName>
</protein>
<reference evidence="1" key="2">
    <citation type="submission" date="2022-08" db="EMBL/GenBank/DDBJ databases">
        <authorList>
            <person name="Iruegas-Bocardo F."/>
            <person name="Weisberg A.J."/>
            <person name="Riutta E.R."/>
            <person name="Kilday K."/>
            <person name="Bonkowski J.C."/>
            <person name="Creswell T."/>
            <person name="Daughtrey M.L."/>
            <person name="Rane K."/>
            <person name="Grunwald N.J."/>
            <person name="Chang J.H."/>
            <person name="Putnam M.L."/>
        </authorList>
    </citation>
    <scope>NUCLEOTIDE SEQUENCE</scope>
    <source>
        <strain evidence="1">22-338</strain>
    </source>
</reference>
<sequence length="154" mass="16784">MTQNVQNASPTTPSQAVENPTPAMKIAVVLREDLEPWQRLNVAAFTISGVASRPGAVGDDYLDASGNHYLPMFRDPVLVFGASAEEMARTIERARSREVPFSIFTRELFGTFNDIDNRAAVAAVAADDLDVVGLALRAERNKADKVLKGLKLLR</sequence>
<gene>
    <name evidence="1" type="ORF">NY667_19050</name>
</gene>
<dbReference type="Pfam" id="PF09391">
    <property type="entry name" value="DUF2000"/>
    <property type="match status" value="1"/>
</dbReference>